<reference evidence="1 2" key="1">
    <citation type="submission" date="2020-07" db="EMBL/GenBank/DDBJ databases">
        <title>Pusillimonas sp. nov., isolated from poultry manure in Taiwan.</title>
        <authorList>
            <person name="Lin S.-Y."/>
            <person name="Tang Y.-S."/>
            <person name="Young C.-C."/>
        </authorList>
    </citation>
    <scope>NUCLEOTIDE SEQUENCE [LARGE SCALE GENOMIC DNA]</scope>
    <source>
        <strain evidence="1 2">CC-YST705</strain>
    </source>
</reference>
<keyword evidence="2" id="KW-1185">Reference proteome</keyword>
<organism evidence="1 2">
    <name type="scientific">Mesopusillimonas faecipullorum</name>
    <dbReference type="NCBI Taxonomy" id="2755040"/>
    <lineage>
        <taxon>Bacteria</taxon>
        <taxon>Pseudomonadati</taxon>
        <taxon>Pseudomonadota</taxon>
        <taxon>Betaproteobacteria</taxon>
        <taxon>Burkholderiales</taxon>
        <taxon>Alcaligenaceae</taxon>
        <taxon>Mesopusillimonas</taxon>
    </lineage>
</organism>
<dbReference type="PANTHER" id="PTHR38765">
    <property type="entry name" value="DUF484 DOMAIN-CONTAINING PROTEIN"/>
    <property type="match status" value="1"/>
</dbReference>
<dbReference type="Gene3D" id="3.30.450.40">
    <property type="match status" value="1"/>
</dbReference>
<evidence type="ECO:0000313" key="2">
    <source>
        <dbReference type="Proteomes" id="UP000776983"/>
    </source>
</evidence>
<protein>
    <submittedName>
        <fullName evidence="1">DUF484 family protein</fullName>
    </submittedName>
</protein>
<dbReference type="EMBL" id="JACDXW010000005">
    <property type="protein sequence ID" value="MCB5364321.1"/>
    <property type="molecule type" value="Genomic_DNA"/>
</dbReference>
<comment type="caution">
    <text evidence="1">The sequence shown here is derived from an EMBL/GenBank/DDBJ whole genome shotgun (WGS) entry which is preliminary data.</text>
</comment>
<evidence type="ECO:0000313" key="1">
    <source>
        <dbReference type="EMBL" id="MCB5364321.1"/>
    </source>
</evidence>
<dbReference type="InterPro" id="IPR029016">
    <property type="entry name" value="GAF-like_dom_sf"/>
</dbReference>
<dbReference type="Proteomes" id="UP000776983">
    <property type="component" value="Unassembled WGS sequence"/>
</dbReference>
<sequence length="226" mass="24464">MSSISLNAADVAAFLQQNPGFFQDHAELFADLKVPHPHATQAISLGERQILTLRAKAKDLEWQLSSLVHNATGNERIARTLTDWCALMLAEDDATRLPHTIVEGLQSLFELPAVTLRLWNLPRLVSGPYTLEPDAELLQYAQALTKPYCGPAQAQAAAAWLEEPTASMTVIALGSAAATQPFGLLVIGSDDPERFTTDMGTAFLESLGQLASAALSRLKQAELQED</sequence>
<dbReference type="PANTHER" id="PTHR38765:SF1">
    <property type="entry name" value="DUF484 DOMAIN-CONTAINING PROTEIN"/>
    <property type="match status" value="1"/>
</dbReference>
<accession>A0ABS8CE56</accession>
<dbReference type="Pfam" id="PF04340">
    <property type="entry name" value="DUF484"/>
    <property type="match status" value="1"/>
</dbReference>
<dbReference type="InterPro" id="IPR007435">
    <property type="entry name" value="DUF484"/>
</dbReference>
<name>A0ABS8CE56_9BURK</name>
<gene>
    <name evidence="1" type="ORF">H0484_11240</name>
</gene>
<dbReference type="RefSeq" id="WP_226954737.1">
    <property type="nucleotide sequence ID" value="NZ_JACDXW010000005.1"/>
</dbReference>
<proteinExistence type="predicted"/>
<dbReference type="SUPFAM" id="SSF55781">
    <property type="entry name" value="GAF domain-like"/>
    <property type="match status" value="1"/>
</dbReference>